<evidence type="ECO:0000313" key="1">
    <source>
        <dbReference type="EMBL" id="MED6282230.1"/>
    </source>
</evidence>
<name>A0ABU7E4V5_9TELE</name>
<gene>
    <name evidence="1" type="ORF">CHARACLAT_029845</name>
</gene>
<dbReference type="EMBL" id="JAHUTJ010045313">
    <property type="protein sequence ID" value="MED6282230.1"/>
    <property type="molecule type" value="Genomic_DNA"/>
</dbReference>
<protein>
    <submittedName>
        <fullName evidence="1">Uncharacterized protein</fullName>
    </submittedName>
</protein>
<dbReference type="Proteomes" id="UP001352852">
    <property type="component" value="Unassembled WGS sequence"/>
</dbReference>
<keyword evidence="2" id="KW-1185">Reference proteome</keyword>
<accession>A0ABU7E4V5</accession>
<proteinExistence type="predicted"/>
<sequence length="77" mass="8733">MRVRSGLRQSALLSGRTSFQLRCLPWRSDVAAVNSASPLNPLDGRYRGQQRKASQTSADHLCDASLTIQKRWWFNIT</sequence>
<organism evidence="1 2">
    <name type="scientific">Characodon lateralis</name>
    <dbReference type="NCBI Taxonomy" id="208331"/>
    <lineage>
        <taxon>Eukaryota</taxon>
        <taxon>Metazoa</taxon>
        <taxon>Chordata</taxon>
        <taxon>Craniata</taxon>
        <taxon>Vertebrata</taxon>
        <taxon>Euteleostomi</taxon>
        <taxon>Actinopterygii</taxon>
        <taxon>Neopterygii</taxon>
        <taxon>Teleostei</taxon>
        <taxon>Neoteleostei</taxon>
        <taxon>Acanthomorphata</taxon>
        <taxon>Ovalentaria</taxon>
        <taxon>Atherinomorphae</taxon>
        <taxon>Cyprinodontiformes</taxon>
        <taxon>Goodeidae</taxon>
        <taxon>Characodon</taxon>
    </lineage>
</organism>
<reference evidence="1 2" key="1">
    <citation type="submission" date="2021-06" db="EMBL/GenBank/DDBJ databases">
        <authorList>
            <person name="Palmer J.M."/>
        </authorList>
    </citation>
    <scope>NUCLEOTIDE SEQUENCE [LARGE SCALE GENOMIC DNA]</scope>
    <source>
        <strain evidence="1 2">CL_MEX2019</strain>
        <tissue evidence="1">Muscle</tissue>
    </source>
</reference>
<evidence type="ECO:0000313" key="2">
    <source>
        <dbReference type="Proteomes" id="UP001352852"/>
    </source>
</evidence>
<comment type="caution">
    <text evidence="1">The sequence shown here is derived from an EMBL/GenBank/DDBJ whole genome shotgun (WGS) entry which is preliminary data.</text>
</comment>